<dbReference type="RefSeq" id="WP_318349918.1">
    <property type="nucleotide sequence ID" value="NZ_AP018694.1"/>
</dbReference>
<protein>
    <submittedName>
        <fullName evidence="1">Uncharacterized protein</fullName>
    </submittedName>
</protein>
<gene>
    <name evidence="1" type="ORF">AQPE_1030</name>
</gene>
<sequence length="163" mass="19147">MDSFDDEGNMKFILEEIKKADTFYNSFQKEFSGLLLKIIRKFYPETSIGEEIENLLLAYSVAILNSTESVIDKDRNYPFYRLEEELESMNRITIKLFQEAEYNDFGEAVHLKAKKLMVKHFAAIYDLSSNGFRLLEKNARLYNWEFISNFQSISLSKPPLPEQ</sequence>
<organism evidence="1 2">
    <name type="scientific">Aquipluma nitroreducens</name>
    <dbReference type="NCBI Taxonomy" id="2010828"/>
    <lineage>
        <taxon>Bacteria</taxon>
        <taxon>Pseudomonadati</taxon>
        <taxon>Bacteroidota</taxon>
        <taxon>Bacteroidia</taxon>
        <taxon>Marinilabiliales</taxon>
        <taxon>Prolixibacteraceae</taxon>
        <taxon>Aquipluma</taxon>
    </lineage>
</organism>
<dbReference type="KEGG" id="anf:AQPE_1030"/>
<keyword evidence="2" id="KW-1185">Reference proteome</keyword>
<dbReference type="EMBL" id="AP018694">
    <property type="protein sequence ID" value="BBE16883.1"/>
    <property type="molecule type" value="Genomic_DNA"/>
</dbReference>
<proteinExistence type="predicted"/>
<name>A0A5K7S5R4_9BACT</name>
<dbReference type="Proteomes" id="UP001193389">
    <property type="component" value="Chromosome"/>
</dbReference>
<accession>A0A5K7S5R4</accession>
<evidence type="ECO:0000313" key="1">
    <source>
        <dbReference type="EMBL" id="BBE16883.1"/>
    </source>
</evidence>
<reference evidence="1" key="1">
    <citation type="journal article" date="2020" name="Int. J. Syst. Evol. Microbiol.">
        <title>Aquipluma nitroreducens gen. nov. sp. nov., a novel facultatively anaerobic bacterium isolated from a freshwater lake.</title>
        <authorList>
            <person name="Watanabe M."/>
            <person name="Kojima H."/>
            <person name="Fukui M."/>
        </authorList>
    </citation>
    <scope>NUCLEOTIDE SEQUENCE</scope>
    <source>
        <strain evidence="1">MeG22</strain>
    </source>
</reference>
<dbReference type="AlphaFoldDB" id="A0A5K7S5R4"/>
<evidence type="ECO:0000313" key="2">
    <source>
        <dbReference type="Proteomes" id="UP001193389"/>
    </source>
</evidence>